<dbReference type="AlphaFoldDB" id="A0AAV4C0K7"/>
<evidence type="ECO:0000313" key="2">
    <source>
        <dbReference type="Proteomes" id="UP000735302"/>
    </source>
</evidence>
<dbReference type="Proteomes" id="UP000735302">
    <property type="component" value="Unassembled WGS sequence"/>
</dbReference>
<evidence type="ECO:0000313" key="1">
    <source>
        <dbReference type="EMBL" id="GFO28901.1"/>
    </source>
</evidence>
<keyword evidence="2" id="KW-1185">Reference proteome</keyword>
<dbReference type="EMBL" id="BLXT01006098">
    <property type="protein sequence ID" value="GFO28901.1"/>
    <property type="molecule type" value="Genomic_DNA"/>
</dbReference>
<organism evidence="1 2">
    <name type="scientific">Plakobranchus ocellatus</name>
    <dbReference type="NCBI Taxonomy" id="259542"/>
    <lineage>
        <taxon>Eukaryota</taxon>
        <taxon>Metazoa</taxon>
        <taxon>Spiralia</taxon>
        <taxon>Lophotrochozoa</taxon>
        <taxon>Mollusca</taxon>
        <taxon>Gastropoda</taxon>
        <taxon>Heterobranchia</taxon>
        <taxon>Euthyneura</taxon>
        <taxon>Panpulmonata</taxon>
        <taxon>Sacoglossa</taxon>
        <taxon>Placobranchoidea</taxon>
        <taxon>Plakobranchidae</taxon>
        <taxon>Plakobranchus</taxon>
    </lineage>
</organism>
<sequence>MSQSEIQRERRAVLHVNLVTLFSHIGHKNVDVSLAPICLAKASQQDNSRQCLCDASQRHAYDKQNSLKTESALSTAWGLIRISSFVSIRPVLMVAS</sequence>
<evidence type="ECO:0008006" key="3">
    <source>
        <dbReference type="Google" id="ProtNLM"/>
    </source>
</evidence>
<name>A0AAV4C0K7_9GAST</name>
<reference evidence="1 2" key="1">
    <citation type="journal article" date="2021" name="Elife">
        <title>Chloroplast acquisition without the gene transfer in kleptoplastic sea slugs, Plakobranchus ocellatus.</title>
        <authorList>
            <person name="Maeda T."/>
            <person name="Takahashi S."/>
            <person name="Yoshida T."/>
            <person name="Shimamura S."/>
            <person name="Takaki Y."/>
            <person name="Nagai Y."/>
            <person name="Toyoda A."/>
            <person name="Suzuki Y."/>
            <person name="Arimoto A."/>
            <person name="Ishii H."/>
            <person name="Satoh N."/>
            <person name="Nishiyama T."/>
            <person name="Hasebe M."/>
            <person name="Maruyama T."/>
            <person name="Minagawa J."/>
            <person name="Obokata J."/>
            <person name="Shigenobu S."/>
        </authorList>
    </citation>
    <scope>NUCLEOTIDE SEQUENCE [LARGE SCALE GENOMIC DNA]</scope>
</reference>
<accession>A0AAV4C0K7</accession>
<protein>
    <recommendedName>
        <fullName evidence="3">BHLH domain-containing protein</fullName>
    </recommendedName>
</protein>
<comment type="caution">
    <text evidence="1">The sequence shown here is derived from an EMBL/GenBank/DDBJ whole genome shotgun (WGS) entry which is preliminary data.</text>
</comment>
<proteinExistence type="predicted"/>
<gene>
    <name evidence="1" type="ORF">PoB_005540600</name>
</gene>